<reference evidence="1 2" key="1">
    <citation type="submission" date="2018-06" db="EMBL/GenBank/DDBJ databases">
        <title>Genomic Encyclopedia of Archaeal and Bacterial Type Strains, Phase II (KMG-II): from individual species to whole genera.</title>
        <authorList>
            <person name="Goeker M."/>
        </authorList>
    </citation>
    <scope>NUCLEOTIDE SEQUENCE [LARGE SCALE GENOMIC DNA]</scope>
    <source>
        <strain evidence="1 2">ATCC BAA-1881</strain>
    </source>
</reference>
<organism evidence="1 2">
    <name type="scientific">Thermosporothrix hazakensis</name>
    <dbReference type="NCBI Taxonomy" id="644383"/>
    <lineage>
        <taxon>Bacteria</taxon>
        <taxon>Bacillati</taxon>
        <taxon>Chloroflexota</taxon>
        <taxon>Ktedonobacteria</taxon>
        <taxon>Ktedonobacterales</taxon>
        <taxon>Thermosporotrichaceae</taxon>
        <taxon>Thermosporothrix</taxon>
    </lineage>
</organism>
<dbReference type="AlphaFoldDB" id="A0A326U9E7"/>
<evidence type="ECO:0000313" key="1">
    <source>
        <dbReference type="EMBL" id="PZW23539.1"/>
    </source>
</evidence>
<name>A0A326U9E7_THEHA</name>
<evidence type="ECO:0000313" key="2">
    <source>
        <dbReference type="Proteomes" id="UP000248806"/>
    </source>
</evidence>
<sequence>MEVVRQKKKVEYVVKGGKRVLYRGTDVHAACTVFLEAAKDPTWFKARIQLLLNGQELAVFLKRYHS</sequence>
<protein>
    <submittedName>
        <fullName evidence="1">Uncharacterized protein</fullName>
    </submittedName>
</protein>
<comment type="caution">
    <text evidence="1">The sequence shown here is derived from an EMBL/GenBank/DDBJ whole genome shotgun (WGS) entry which is preliminary data.</text>
</comment>
<dbReference type="EMBL" id="QKUF01000025">
    <property type="protein sequence ID" value="PZW23539.1"/>
    <property type="molecule type" value="Genomic_DNA"/>
</dbReference>
<accession>A0A326U9E7</accession>
<gene>
    <name evidence="1" type="ORF">EI42_04922</name>
</gene>
<keyword evidence="2" id="KW-1185">Reference proteome</keyword>
<dbReference type="Proteomes" id="UP000248806">
    <property type="component" value="Unassembled WGS sequence"/>
</dbReference>
<proteinExistence type="predicted"/>